<sequence>MAVCDDEMENCLAVQPVAPQLRENAPSIRKRVGRVRAGDLLDAPGPSVQDSGLIQSETSETRPTDCWIIRACPHSCPAHNFTASPVHFPGLPSRWYEPSTSNLQAREEPHMASLPFPQLQPSRSRSIAVSNGPIAPSFAIAVDECASGRTNPIIGWESSRSIAAIQNPPTPPHHTLPGQEHQPLMEEPEAIDAVRRLDTAIIPLLATSGINLSNHQHLVMPTVRVESPSADCHANERVCEGCPCVAVPRRVLCQPRKADGSCDIRHTAGQMDKPSQTVHFKRRVNQMIYSSHSAGAGRKTTVGNPYLDNSPLHVCFSRMLTSAHTARALLANRPWQDSTDQPQASVMIGGQWSQGSGGSNDCGMGFACRPLLF</sequence>
<evidence type="ECO:0000313" key="1">
    <source>
        <dbReference type="EMBL" id="KAK4200160.1"/>
    </source>
</evidence>
<keyword evidence="2" id="KW-1185">Reference proteome</keyword>
<gene>
    <name evidence="1" type="ORF">QBC40DRAFT_348902</name>
</gene>
<evidence type="ECO:0000313" key="2">
    <source>
        <dbReference type="Proteomes" id="UP001303160"/>
    </source>
</evidence>
<name>A0AAN6XGG0_9PEZI</name>
<reference evidence="1" key="1">
    <citation type="journal article" date="2023" name="Mol. Phylogenet. Evol.">
        <title>Genome-scale phylogeny and comparative genomics of the fungal order Sordariales.</title>
        <authorList>
            <person name="Hensen N."/>
            <person name="Bonometti L."/>
            <person name="Westerberg I."/>
            <person name="Brannstrom I.O."/>
            <person name="Guillou S."/>
            <person name="Cros-Aarteil S."/>
            <person name="Calhoun S."/>
            <person name="Haridas S."/>
            <person name="Kuo A."/>
            <person name="Mondo S."/>
            <person name="Pangilinan J."/>
            <person name="Riley R."/>
            <person name="LaButti K."/>
            <person name="Andreopoulos B."/>
            <person name="Lipzen A."/>
            <person name="Chen C."/>
            <person name="Yan M."/>
            <person name="Daum C."/>
            <person name="Ng V."/>
            <person name="Clum A."/>
            <person name="Steindorff A."/>
            <person name="Ohm R.A."/>
            <person name="Martin F."/>
            <person name="Silar P."/>
            <person name="Natvig D.O."/>
            <person name="Lalanne C."/>
            <person name="Gautier V."/>
            <person name="Ament-Velasquez S.L."/>
            <person name="Kruys A."/>
            <person name="Hutchinson M.I."/>
            <person name="Powell A.J."/>
            <person name="Barry K."/>
            <person name="Miller A.N."/>
            <person name="Grigoriev I.V."/>
            <person name="Debuchy R."/>
            <person name="Gladieux P."/>
            <person name="Hiltunen Thoren M."/>
            <person name="Johannesson H."/>
        </authorList>
    </citation>
    <scope>NUCLEOTIDE SEQUENCE</scope>
    <source>
        <strain evidence="1">CBS 315.58</strain>
    </source>
</reference>
<organism evidence="1 2">
    <name type="scientific">Triangularia verruculosa</name>
    <dbReference type="NCBI Taxonomy" id="2587418"/>
    <lineage>
        <taxon>Eukaryota</taxon>
        <taxon>Fungi</taxon>
        <taxon>Dikarya</taxon>
        <taxon>Ascomycota</taxon>
        <taxon>Pezizomycotina</taxon>
        <taxon>Sordariomycetes</taxon>
        <taxon>Sordariomycetidae</taxon>
        <taxon>Sordariales</taxon>
        <taxon>Podosporaceae</taxon>
        <taxon>Triangularia</taxon>
    </lineage>
</organism>
<protein>
    <submittedName>
        <fullName evidence="1">Uncharacterized protein</fullName>
    </submittedName>
</protein>
<proteinExistence type="predicted"/>
<dbReference type="Proteomes" id="UP001303160">
    <property type="component" value="Unassembled WGS sequence"/>
</dbReference>
<accession>A0AAN6XGG0</accession>
<dbReference type="AlphaFoldDB" id="A0AAN6XGG0"/>
<comment type="caution">
    <text evidence="1">The sequence shown here is derived from an EMBL/GenBank/DDBJ whole genome shotgun (WGS) entry which is preliminary data.</text>
</comment>
<reference evidence="1" key="2">
    <citation type="submission" date="2023-05" db="EMBL/GenBank/DDBJ databases">
        <authorList>
            <consortium name="Lawrence Berkeley National Laboratory"/>
            <person name="Steindorff A."/>
            <person name="Hensen N."/>
            <person name="Bonometti L."/>
            <person name="Westerberg I."/>
            <person name="Brannstrom I.O."/>
            <person name="Guillou S."/>
            <person name="Cros-Aarteil S."/>
            <person name="Calhoun S."/>
            <person name="Haridas S."/>
            <person name="Kuo A."/>
            <person name="Mondo S."/>
            <person name="Pangilinan J."/>
            <person name="Riley R."/>
            <person name="Labutti K."/>
            <person name="Andreopoulos B."/>
            <person name="Lipzen A."/>
            <person name="Chen C."/>
            <person name="Yanf M."/>
            <person name="Daum C."/>
            <person name="Ng V."/>
            <person name="Clum A."/>
            <person name="Ohm R."/>
            <person name="Martin F."/>
            <person name="Silar P."/>
            <person name="Natvig D."/>
            <person name="Lalanne C."/>
            <person name="Gautier V."/>
            <person name="Ament-Velasquez S.L."/>
            <person name="Kruys A."/>
            <person name="Hutchinson M.I."/>
            <person name="Powell A.J."/>
            <person name="Barry K."/>
            <person name="Miller A.N."/>
            <person name="Grigoriev I.V."/>
            <person name="Debuchy R."/>
            <person name="Gladieux P."/>
            <person name="Thoren M.H."/>
            <person name="Johannesson H."/>
        </authorList>
    </citation>
    <scope>NUCLEOTIDE SEQUENCE</scope>
    <source>
        <strain evidence="1">CBS 315.58</strain>
    </source>
</reference>
<dbReference type="EMBL" id="MU863923">
    <property type="protein sequence ID" value="KAK4200160.1"/>
    <property type="molecule type" value="Genomic_DNA"/>
</dbReference>